<organism evidence="5 6">
    <name type="scientific">Lophiotrema nucula</name>
    <dbReference type="NCBI Taxonomy" id="690887"/>
    <lineage>
        <taxon>Eukaryota</taxon>
        <taxon>Fungi</taxon>
        <taxon>Dikarya</taxon>
        <taxon>Ascomycota</taxon>
        <taxon>Pezizomycotina</taxon>
        <taxon>Dothideomycetes</taxon>
        <taxon>Pleosporomycetidae</taxon>
        <taxon>Pleosporales</taxon>
        <taxon>Lophiotremataceae</taxon>
        <taxon>Lophiotrema</taxon>
    </lineage>
</organism>
<dbReference type="Gene3D" id="1.25.40.20">
    <property type="entry name" value="Ankyrin repeat-containing domain"/>
    <property type="match status" value="4"/>
</dbReference>
<feature type="repeat" description="ANK" evidence="3">
    <location>
        <begin position="607"/>
        <end position="639"/>
    </location>
</feature>
<dbReference type="Pfam" id="PF12796">
    <property type="entry name" value="Ank_2"/>
    <property type="match status" value="3"/>
</dbReference>
<dbReference type="EMBL" id="ML977314">
    <property type="protein sequence ID" value="KAF2120382.1"/>
    <property type="molecule type" value="Genomic_DNA"/>
</dbReference>
<dbReference type="PROSITE" id="PS50297">
    <property type="entry name" value="ANK_REP_REGION"/>
    <property type="match status" value="5"/>
</dbReference>
<evidence type="ECO:0000256" key="3">
    <source>
        <dbReference type="PROSITE-ProRule" id="PRU00023"/>
    </source>
</evidence>
<dbReference type="OrthoDB" id="539213at2759"/>
<feature type="domain" description="Clr5" evidence="4">
    <location>
        <begin position="8"/>
        <end position="60"/>
    </location>
</feature>
<evidence type="ECO:0000313" key="6">
    <source>
        <dbReference type="Proteomes" id="UP000799770"/>
    </source>
</evidence>
<dbReference type="PANTHER" id="PTHR24198:SF165">
    <property type="entry name" value="ANKYRIN REPEAT-CONTAINING PROTEIN-RELATED"/>
    <property type="match status" value="1"/>
</dbReference>
<feature type="repeat" description="ANK" evidence="3">
    <location>
        <begin position="575"/>
        <end position="607"/>
    </location>
</feature>
<dbReference type="SUPFAM" id="SSF48403">
    <property type="entry name" value="Ankyrin repeat"/>
    <property type="match status" value="2"/>
</dbReference>
<dbReference type="GO" id="GO:0005737">
    <property type="term" value="C:cytoplasm"/>
    <property type="evidence" value="ECO:0007669"/>
    <property type="project" value="TreeGrafter"/>
</dbReference>
<feature type="repeat" description="ANK" evidence="3">
    <location>
        <begin position="980"/>
        <end position="1012"/>
    </location>
</feature>
<evidence type="ECO:0000256" key="1">
    <source>
        <dbReference type="ARBA" id="ARBA00022737"/>
    </source>
</evidence>
<dbReference type="PRINTS" id="PR01415">
    <property type="entry name" value="ANKYRIN"/>
</dbReference>
<sequence>MPKRAAKNEEWETHKEEIVQLYQSQDRPLHQVVAAMESRAGFKRTKAQYERKLKFWGVKKNSKAEEWRFIARGVIERQTRSLPTTVDLYGERVSDEKLKREVARYGYQTTLERLNSTLTSRARSMTPPGIRIFTPSGPPAASSAQFSENTAEDSLVPRQSSMNWTDDAFLILADCTPWRPFMRTIHSLNDAGPLLMLHGTGYLESDETRSLHSAVGDINETAEIVQGIEHPHLRKWLDNMLCATYTPGLVDLYIPMACMQPQRYLPPTSQRKPEIDVNAVMNLSDRSTQLEFLKLAVHLISNSFGTIRMGAMVIDLARDKYNLSLLQSLQNQKLLALDAFMENLLVPALEGVNIPLLEMILTTGWDVNRNIYPEYIYYDIDGRPPLQFAIERGSTTLVSFLLAHGANVSEKHIVSEDMSFHRYQCDSLLDLAVKRGQLSIVQELLRPRPQLPRGKPEISIFTLRFSVQNGDTELLKLLLDHRPALCEEMKREPWILLEPAAYHSPQTFSYLLGCGLDGNRTDETGKGSVLAASTLSNNLALIRDLIRSGTNVNGVSFNILGHLHSSADAKFGRFDGMAALHIALLNGNEKVPSFLIQEGADVNLCCQEVYPIQLAAFSGNEVLVSMLLDAGADVKSVTGTVVECPMFHSLGEVVGRPAVRLALEGGWETIFGNLLRYGAEIPTSTLAPNGWNAVRCAIQGGNRHLAIRIFQEFSTTDFHLQEALAEGIMDFGCDFVDELLELGVIEPIHTRCIEVLCAATYRHDIDFVRSFLADIVGMSIPGCGAGAFALAAALGYFDMHEIFLDAGINPYKSPPTLIDSIASLLVHGTLRCALLEAIGYYGNNPLTVQELEILLDQCEKPETSTEEQESWMDIMYEACCLTFMKRKPDLFYAIVSKGLDINWTPYAKPTLLQLSTAYGTHEITRYLLSSNADPNGPTIPQGSLTTHTALQSASQMGGLDVVQLLLQQGADVHAEPGIACGATALQFAAMDGNFEILNRLLLAGADVNEPPGKYEGRTAIEGAAEHGRLNMVRYLLEAGADVKGRENLNYRRTVYRAWRRGFRTLVKMIQNWKTERFGAEDCEDPDVIIKTMTDDELKFASDAAKIEYEKWLENYKRERVADHTS</sequence>
<dbReference type="InterPro" id="IPR036770">
    <property type="entry name" value="Ankyrin_rpt-contain_sf"/>
</dbReference>
<name>A0A6A5ZLA4_9PLEO</name>
<dbReference type="Pfam" id="PF00023">
    <property type="entry name" value="Ank"/>
    <property type="match status" value="1"/>
</dbReference>
<keyword evidence="2 3" id="KW-0040">ANK repeat</keyword>
<dbReference type="InterPro" id="IPR025676">
    <property type="entry name" value="Clr5_dom"/>
</dbReference>
<dbReference type="PANTHER" id="PTHR24198">
    <property type="entry name" value="ANKYRIN REPEAT AND PROTEIN KINASE DOMAIN-CONTAINING PROTEIN"/>
    <property type="match status" value="1"/>
</dbReference>
<keyword evidence="6" id="KW-1185">Reference proteome</keyword>
<evidence type="ECO:0000313" key="5">
    <source>
        <dbReference type="EMBL" id="KAF2120382.1"/>
    </source>
</evidence>
<reference evidence="5" key="1">
    <citation type="journal article" date="2020" name="Stud. Mycol.">
        <title>101 Dothideomycetes genomes: a test case for predicting lifestyles and emergence of pathogens.</title>
        <authorList>
            <person name="Haridas S."/>
            <person name="Albert R."/>
            <person name="Binder M."/>
            <person name="Bloem J."/>
            <person name="Labutti K."/>
            <person name="Salamov A."/>
            <person name="Andreopoulos B."/>
            <person name="Baker S."/>
            <person name="Barry K."/>
            <person name="Bills G."/>
            <person name="Bluhm B."/>
            <person name="Cannon C."/>
            <person name="Castanera R."/>
            <person name="Culley D."/>
            <person name="Daum C."/>
            <person name="Ezra D."/>
            <person name="Gonzalez J."/>
            <person name="Henrissat B."/>
            <person name="Kuo A."/>
            <person name="Liang C."/>
            <person name="Lipzen A."/>
            <person name="Lutzoni F."/>
            <person name="Magnuson J."/>
            <person name="Mondo S."/>
            <person name="Nolan M."/>
            <person name="Ohm R."/>
            <person name="Pangilinan J."/>
            <person name="Park H.-J."/>
            <person name="Ramirez L."/>
            <person name="Alfaro M."/>
            <person name="Sun H."/>
            <person name="Tritt A."/>
            <person name="Yoshinaga Y."/>
            <person name="Zwiers L.-H."/>
            <person name="Turgeon B."/>
            <person name="Goodwin S."/>
            <person name="Spatafora J."/>
            <person name="Crous P."/>
            <person name="Grigoriev I."/>
        </authorList>
    </citation>
    <scope>NUCLEOTIDE SEQUENCE</scope>
    <source>
        <strain evidence="5">CBS 627.86</strain>
    </source>
</reference>
<dbReference type="Pfam" id="PF14420">
    <property type="entry name" value="Clr5"/>
    <property type="match status" value="1"/>
</dbReference>
<evidence type="ECO:0000256" key="2">
    <source>
        <dbReference type="ARBA" id="ARBA00023043"/>
    </source>
</evidence>
<dbReference type="Proteomes" id="UP000799770">
    <property type="component" value="Unassembled WGS sequence"/>
</dbReference>
<gene>
    <name evidence="5" type="ORF">BDV96DRAFT_595922</name>
</gene>
<feature type="repeat" description="ANK" evidence="3">
    <location>
        <begin position="1015"/>
        <end position="1047"/>
    </location>
</feature>
<protein>
    <submittedName>
        <fullName evidence="5">Ankyrin repeat-containing domain protein</fullName>
    </submittedName>
</protein>
<feature type="repeat" description="ANK" evidence="3">
    <location>
        <begin position="945"/>
        <end position="977"/>
    </location>
</feature>
<feature type="repeat" description="ANK" evidence="3">
    <location>
        <begin position="381"/>
        <end position="413"/>
    </location>
</feature>
<evidence type="ECO:0000259" key="4">
    <source>
        <dbReference type="Pfam" id="PF14420"/>
    </source>
</evidence>
<dbReference type="SMART" id="SM00248">
    <property type="entry name" value="ANK"/>
    <property type="match status" value="11"/>
</dbReference>
<accession>A0A6A5ZLA4</accession>
<dbReference type="PROSITE" id="PS50088">
    <property type="entry name" value="ANK_REPEAT"/>
    <property type="match status" value="6"/>
</dbReference>
<dbReference type="InterPro" id="IPR002110">
    <property type="entry name" value="Ankyrin_rpt"/>
</dbReference>
<dbReference type="AlphaFoldDB" id="A0A6A5ZLA4"/>
<keyword evidence="1" id="KW-0677">Repeat</keyword>
<proteinExistence type="predicted"/>